<dbReference type="Proteomes" id="UP000566813">
    <property type="component" value="Unassembled WGS sequence"/>
</dbReference>
<dbReference type="Pfam" id="PF04773">
    <property type="entry name" value="FecR"/>
    <property type="match status" value="1"/>
</dbReference>
<keyword evidence="1" id="KW-1133">Transmembrane helix</keyword>
<evidence type="ECO:0000259" key="2">
    <source>
        <dbReference type="Pfam" id="PF04773"/>
    </source>
</evidence>
<dbReference type="Pfam" id="PF16220">
    <property type="entry name" value="DUF4880"/>
    <property type="match status" value="1"/>
</dbReference>
<sequence length="338" mass="36707">MERRAPILPDPAEDAARWFARDRSGDMSEAQQQAFEQWLDADPAHRSAYEQCCATWEALDSVRTNPAILRMREQVRSRRRWVWMGIGGLGLAASVAAALLMPALFDSPRPARLADAGGQDHSTSLSTGVGEVSRLTLSDGSKVVLDAQSVIALRFGKDQRYIVLERGRAFFEVAHEARPFIVAQGGMTVRATGTRFVVDREGATAKVAMIEGSVVVAALPSPALPQAPRQAPVSLTAGRGLTDDGKGHWTLIKTDFAAEEGWMNGRLIFEQERIGRIAELVNRYSRQKIVISGAGLADDRLSAALRAGDAETFVSALVDLKMARVASRDRDAIVLTSP</sequence>
<dbReference type="InterPro" id="IPR032623">
    <property type="entry name" value="FecR_N"/>
</dbReference>
<evidence type="ECO:0000313" key="4">
    <source>
        <dbReference type="EMBL" id="MBC2665504.1"/>
    </source>
</evidence>
<dbReference type="PANTHER" id="PTHR30273">
    <property type="entry name" value="PERIPLASMIC SIGNAL SENSOR AND SIGMA FACTOR ACTIVATOR FECR-RELATED"/>
    <property type="match status" value="1"/>
</dbReference>
<dbReference type="RefSeq" id="WP_185663758.1">
    <property type="nucleotide sequence ID" value="NZ_JACLAW010000005.1"/>
</dbReference>
<comment type="caution">
    <text evidence="4">The sequence shown here is derived from an EMBL/GenBank/DDBJ whole genome shotgun (WGS) entry which is preliminary data.</text>
</comment>
<keyword evidence="5" id="KW-1185">Reference proteome</keyword>
<evidence type="ECO:0000313" key="5">
    <source>
        <dbReference type="Proteomes" id="UP000566813"/>
    </source>
</evidence>
<dbReference type="AlphaFoldDB" id="A0A7X1KLE6"/>
<keyword evidence="1" id="KW-0472">Membrane</keyword>
<dbReference type="InterPro" id="IPR006860">
    <property type="entry name" value="FecR"/>
</dbReference>
<keyword evidence="1" id="KW-0812">Transmembrane</keyword>
<proteinExistence type="predicted"/>
<evidence type="ECO:0000256" key="1">
    <source>
        <dbReference type="SAM" id="Phobius"/>
    </source>
</evidence>
<organism evidence="4 5">
    <name type="scientific">Novosphingobium flavum</name>
    <dbReference type="NCBI Taxonomy" id="1778672"/>
    <lineage>
        <taxon>Bacteria</taxon>
        <taxon>Pseudomonadati</taxon>
        <taxon>Pseudomonadota</taxon>
        <taxon>Alphaproteobacteria</taxon>
        <taxon>Sphingomonadales</taxon>
        <taxon>Sphingomonadaceae</taxon>
        <taxon>Novosphingobium</taxon>
    </lineage>
</organism>
<dbReference type="EMBL" id="JACLAW010000005">
    <property type="protein sequence ID" value="MBC2665504.1"/>
    <property type="molecule type" value="Genomic_DNA"/>
</dbReference>
<protein>
    <submittedName>
        <fullName evidence="4">FecR domain-containing protein</fullName>
    </submittedName>
</protein>
<feature type="domain" description="FecR N-terminal" evidence="3">
    <location>
        <begin position="14"/>
        <end position="54"/>
    </location>
</feature>
<dbReference type="GO" id="GO:0016989">
    <property type="term" value="F:sigma factor antagonist activity"/>
    <property type="evidence" value="ECO:0007669"/>
    <property type="project" value="TreeGrafter"/>
</dbReference>
<dbReference type="PIRSF" id="PIRSF018266">
    <property type="entry name" value="FecR"/>
    <property type="match status" value="1"/>
</dbReference>
<gene>
    <name evidence="4" type="ORF">H7F51_08215</name>
</gene>
<reference evidence="4 5" key="1">
    <citation type="submission" date="2020-08" db="EMBL/GenBank/DDBJ databases">
        <title>The genome sequence of type strain Novosphingobium flavum NBRC 111647.</title>
        <authorList>
            <person name="Liu Y."/>
        </authorList>
    </citation>
    <scope>NUCLEOTIDE SEQUENCE [LARGE SCALE GENOMIC DNA]</scope>
    <source>
        <strain evidence="4 5">NBRC 111647</strain>
    </source>
</reference>
<dbReference type="Gene3D" id="2.60.120.1440">
    <property type="match status" value="1"/>
</dbReference>
<accession>A0A7X1KLE6</accession>
<feature type="domain" description="FecR protein" evidence="2">
    <location>
        <begin position="125"/>
        <end position="214"/>
    </location>
</feature>
<dbReference type="InterPro" id="IPR012373">
    <property type="entry name" value="Ferrdict_sens_TM"/>
</dbReference>
<evidence type="ECO:0000259" key="3">
    <source>
        <dbReference type="Pfam" id="PF16220"/>
    </source>
</evidence>
<dbReference type="PANTHER" id="PTHR30273:SF2">
    <property type="entry name" value="PROTEIN FECR"/>
    <property type="match status" value="1"/>
</dbReference>
<feature type="transmembrane region" description="Helical" evidence="1">
    <location>
        <begin position="81"/>
        <end position="105"/>
    </location>
</feature>
<name>A0A7X1KLE6_9SPHN</name>